<evidence type="ECO:0000256" key="3">
    <source>
        <dbReference type="ARBA" id="ARBA00022448"/>
    </source>
</evidence>
<dbReference type="GO" id="GO:0015562">
    <property type="term" value="F:efflux transmembrane transporter activity"/>
    <property type="evidence" value="ECO:0007669"/>
    <property type="project" value="InterPro"/>
</dbReference>
<feature type="compositionally biased region" description="Basic and acidic residues" evidence="8">
    <location>
        <begin position="958"/>
        <end position="970"/>
    </location>
</feature>
<dbReference type="EMBL" id="UFSO01000003">
    <property type="protein sequence ID" value="SSY80259.1"/>
    <property type="molecule type" value="Genomic_DNA"/>
</dbReference>
<evidence type="ECO:0000256" key="4">
    <source>
        <dbReference type="ARBA" id="ARBA00022452"/>
    </source>
</evidence>
<organism evidence="10 11">
    <name type="scientific">Alysiella crassa</name>
    <dbReference type="NCBI Taxonomy" id="153491"/>
    <lineage>
        <taxon>Bacteria</taxon>
        <taxon>Pseudomonadati</taxon>
        <taxon>Pseudomonadota</taxon>
        <taxon>Betaproteobacteria</taxon>
        <taxon>Neisseriales</taxon>
        <taxon>Neisseriaceae</taxon>
        <taxon>Alysiella</taxon>
    </lineage>
</organism>
<keyword evidence="3" id="KW-0813">Transport</keyword>
<accession>A0A376BTK5</accession>
<keyword evidence="11" id="KW-1185">Reference proteome</keyword>
<comment type="similarity">
    <text evidence="2">Belongs to the outer membrane factor (OMF) (TC 1.B.17) family.</text>
</comment>
<dbReference type="InterPro" id="IPR003423">
    <property type="entry name" value="OMP_efflux"/>
</dbReference>
<keyword evidence="6" id="KW-0472">Membrane</keyword>
<dbReference type="Pfam" id="PF02321">
    <property type="entry name" value="OEP"/>
    <property type="match status" value="1"/>
</dbReference>
<dbReference type="SUPFAM" id="SSF56954">
    <property type="entry name" value="Outer membrane efflux proteins (OEP)"/>
    <property type="match status" value="1"/>
</dbReference>
<keyword evidence="4" id="KW-1134">Transmembrane beta strand</keyword>
<evidence type="ECO:0000256" key="2">
    <source>
        <dbReference type="ARBA" id="ARBA00007613"/>
    </source>
</evidence>
<dbReference type="PANTHER" id="PTHR30026">
    <property type="entry name" value="OUTER MEMBRANE PROTEIN TOLC"/>
    <property type="match status" value="1"/>
</dbReference>
<feature type="compositionally biased region" description="Low complexity" evidence="8">
    <location>
        <begin position="697"/>
        <end position="719"/>
    </location>
</feature>
<dbReference type="GO" id="GO:1990281">
    <property type="term" value="C:efflux pump complex"/>
    <property type="evidence" value="ECO:0007669"/>
    <property type="project" value="TreeGrafter"/>
</dbReference>
<feature type="region of interest" description="Disordered" evidence="8">
    <location>
        <begin position="684"/>
        <end position="810"/>
    </location>
</feature>
<evidence type="ECO:0000256" key="9">
    <source>
        <dbReference type="SAM" id="SignalP"/>
    </source>
</evidence>
<keyword evidence="7" id="KW-0998">Cell outer membrane</keyword>
<feature type="compositionally biased region" description="Polar residues" evidence="8">
    <location>
        <begin position="485"/>
        <end position="503"/>
    </location>
</feature>
<dbReference type="PANTHER" id="PTHR30026:SF20">
    <property type="entry name" value="OUTER MEMBRANE PROTEIN TOLC"/>
    <property type="match status" value="1"/>
</dbReference>
<dbReference type="Proteomes" id="UP000254209">
    <property type="component" value="Unassembled WGS sequence"/>
</dbReference>
<protein>
    <submittedName>
        <fullName evidence="10">Outer membrane channel protein</fullName>
    </submittedName>
</protein>
<gene>
    <name evidence="10" type="ORF">NCTC10283_01813</name>
</gene>
<feature type="compositionally biased region" description="Polar residues" evidence="8">
    <location>
        <begin position="786"/>
        <end position="799"/>
    </location>
</feature>
<feature type="signal peptide" evidence="9">
    <location>
        <begin position="1"/>
        <end position="22"/>
    </location>
</feature>
<evidence type="ECO:0000256" key="7">
    <source>
        <dbReference type="ARBA" id="ARBA00023237"/>
    </source>
</evidence>
<evidence type="ECO:0000256" key="8">
    <source>
        <dbReference type="SAM" id="MobiDB-lite"/>
    </source>
</evidence>
<feature type="chain" id="PRO_5016836758" evidence="9">
    <location>
        <begin position="23"/>
        <end position="992"/>
    </location>
</feature>
<dbReference type="Gene3D" id="1.20.1600.10">
    <property type="entry name" value="Outer membrane efflux proteins (OEP)"/>
    <property type="match status" value="1"/>
</dbReference>
<evidence type="ECO:0000256" key="6">
    <source>
        <dbReference type="ARBA" id="ARBA00023136"/>
    </source>
</evidence>
<dbReference type="AlphaFoldDB" id="A0A376BTK5"/>
<evidence type="ECO:0000256" key="1">
    <source>
        <dbReference type="ARBA" id="ARBA00004442"/>
    </source>
</evidence>
<dbReference type="RefSeq" id="WP_115723677.1">
    <property type="nucleotide sequence ID" value="NZ_UFSO01000003.1"/>
</dbReference>
<feature type="region of interest" description="Disordered" evidence="8">
    <location>
        <begin position="950"/>
        <end position="970"/>
    </location>
</feature>
<proteinExistence type="inferred from homology"/>
<dbReference type="STRING" id="1120980.GCA_000745955_00069"/>
<name>A0A376BTK5_9NEIS</name>
<evidence type="ECO:0000256" key="5">
    <source>
        <dbReference type="ARBA" id="ARBA00022692"/>
    </source>
</evidence>
<keyword evidence="9" id="KW-0732">Signal</keyword>
<sequence length="992" mass="109926">MLKPVTRIAAACALIFSQSAQAATLQEVLRQSFSNDPELLEARANKDAAQTDIKIAKSGHLPTFSLTAAQVLAQKHRYESSNRSSFNPGLQGRLNLYSFGGVDARVRYSEHKHDYFHHKYYETQETVGQTISQLYLSALRAKENIVAAQSNLQRHDQIIKDLQIIAHYDKGRQSELDQAMARRLRVHAYLADQTRSMELSLSRLGKYTQSRLNPATLTDPFAGENASSIVKRYQATDLGQQPSFQAQQAERESVLAELDVNKSARYPSIDLIASASRDNKEIYVNFNWDFFSPTANYQVEKSAQTLVAAEAKSDQILRDVAERSRSSEVDMRQSLNRFNIAQQQIAAQKKVIKAYELQFKIARRTLIDVLDAYSDLWNIESEVVASQNDFRDAALEYLASQSALARFAGLVEDRSSPERKVRRSFREHLPDEFLPKNLQERFDKIDFDAIDAEVAHLGDQLNYLKDKTKEKLQKLDKMMPEYQGETRSANETTPTVNPEVNTGTAADYPVIVDSQTLVDSNQPYVPSSKAAAKSKVAAAKKSQKNKHKTQAATPKWAANGTSDMRAPLNIAMPVVQPNSDDTSARYEAELNAALPEPTVDTRPTMSAAQAMPDKVLTYDDVMDNRPSNPLAGSLNQEYVPMPPSVDTLSFDDVMATESPKTQVAPPNEMAVDPIKFVTFRDKSADTVAPPKEKAKKPSSAQPNQAKPVVKPAKPSVPSATEKVRETSKQVNDKIQSVTDNPFAGSLNNSAEKVGETSNQVNDKIQSVTENPFAGSLKDSAEKVRETSNQVNDKIQSVTENPFAGSLKDSAEKVRETSNQVNDKIQSVMDNPFAGSLNNSAEKVRETSNQVNDKIQSVTDNPFAGSLNNSAEKVRETSNQVNDKIQSITAPTRTLNFDEIMNSAETAGNAAAETLNAPTPPKVKLVESLEHGVIMDNTPRNKSWRSLFQQHMQPDESADEKAKKELLKDASSRNELPNALTFAARVPYEFQAA</sequence>
<dbReference type="GO" id="GO:0015288">
    <property type="term" value="F:porin activity"/>
    <property type="evidence" value="ECO:0007669"/>
    <property type="project" value="TreeGrafter"/>
</dbReference>
<feature type="region of interest" description="Disordered" evidence="8">
    <location>
        <begin position="482"/>
        <end position="503"/>
    </location>
</feature>
<reference evidence="10 11" key="1">
    <citation type="submission" date="2018-06" db="EMBL/GenBank/DDBJ databases">
        <authorList>
            <consortium name="Pathogen Informatics"/>
            <person name="Doyle S."/>
        </authorList>
    </citation>
    <scope>NUCLEOTIDE SEQUENCE [LARGE SCALE GENOMIC DNA]</scope>
    <source>
        <strain evidence="10 11">NCTC10283</strain>
    </source>
</reference>
<keyword evidence="5" id="KW-0812">Transmembrane</keyword>
<feature type="compositionally biased region" description="Polar residues" evidence="8">
    <location>
        <begin position="732"/>
        <end position="769"/>
    </location>
</feature>
<evidence type="ECO:0000313" key="11">
    <source>
        <dbReference type="Proteomes" id="UP000254209"/>
    </source>
</evidence>
<dbReference type="GO" id="GO:0009279">
    <property type="term" value="C:cell outer membrane"/>
    <property type="evidence" value="ECO:0007669"/>
    <property type="project" value="UniProtKB-SubCell"/>
</dbReference>
<dbReference type="Gene3D" id="1.20.1480.30">
    <property type="entry name" value="Designed four-helix bundle protein"/>
    <property type="match status" value="1"/>
</dbReference>
<dbReference type="InterPro" id="IPR051906">
    <property type="entry name" value="TolC-like"/>
</dbReference>
<comment type="subcellular location">
    <subcellularLocation>
        <location evidence="1">Cell outer membrane</location>
    </subcellularLocation>
</comment>
<feature type="compositionally biased region" description="Basic and acidic residues" evidence="8">
    <location>
        <begin position="721"/>
        <end position="731"/>
    </location>
</feature>
<evidence type="ECO:0000313" key="10">
    <source>
        <dbReference type="EMBL" id="SSY80259.1"/>
    </source>
</evidence>